<evidence type="ECO:0000313" key="2">
    <source>
        <dbReference type="EMBL" id="TQV72640.1"/>
    </source>
</evidence>
<evidence type="ECO:0000313" key="3">
    <source>
        <dbReference type="Proteomes" id="UP000319732"/>
    </source>
</evidence>
<gene>
    <name evidence="2" type="ORF">FKG94_18275</name>
</gene>
<dbReference type="EMBL" id="VHSG01000019">
    <property type="protein sequence ID" value="TQV72640.1"/>
    <property type="molecule type" value="Genomic_DNA"/>
</dbReference>
<protein>
    <submittedName>
        <fullName evidence="2">DUF885 domain-containing protein</fullName>
    </submittedName>
</protein>
<dbReference type="Proteomes" id="UP000319732">
    <property type="component" value="Unassembled WGS sequence"/>
</dbReference>
<dbReference type="Pfam" id="PF05960">
    <property type="entry name" value="DUF885"/>
    <property type="match status" value="1"/>
</dbReference>
<dbReference type="InterPro" id="IPR010281">
    <property type="entry name" value="DUF885"/>
</dbReference>
<dbReference type="AlphaFoldDB" id="A0A545T5X7"/>
<evidence type="ECO:0000256" key="1">
    <source>
        <dbReference type="SAM" id="SignalP"/>
    </source>
</evidence>
<organism evidence="2 3">
    <name type="scientific">Exilibacterium tricleocarpae</name>
    <dbReference type="NCBI Taxonomy" id="2591008"/>
    <lineage>
        <taxon>Bacteria</taxon>
        <taxon>Pseudomonadati</taxon>
        <taxon>Pseudomonadota</taxon>
        <taxon>Gammaproteobacteria</taxon>
        <taxon>Cellvibrionales</taxon>
        <taxon>Cellvibrionaceae</taxon>
        <taxon>Exilibacterium</taxon>
    </lineage>
</organism>
<accession>A0A545T5X7</accession>
<keyword evidence="1" id="KW-0732">Signal</keyword>
<keyword evidence="3" id="KW-1185">Reference proteome</keyword>
<dbReference type="RefSeq" id="WP_142928370.1">
    <property type="nucleotide sequence ID" value="NZ_ML660098.1"/>
</dbReference>
<dbReference type="PANTHER" id="PTHR33361:SF2">
    <property type="entry name" value="DUF885 DOMAIN-CONTAINING PROTEIN"/>
    <property type="match status" value="1"/>
</dbReference>
<dbReference type="PROSITE" id="PS51257">
    <property type="entry name" value="PROKAR_LIPOPROTEIN"/>
    <property type="match status" value="1"/>
</dbReference>
<dbReference type="OrthoDB" id="9769898at2"/>
<name>A0A545T5X7_9GAMM</name>
<proteinExistence type="predicted"/>
<dbReference type="PANTHER" id="PTHR33361">
    <property type="entry name" value="GLR0591 PROTEIN"/>
    <property type="match status" value="1"/>
</dbReference>
<feature type="signal peptide" evidence="1">
    <location>
        <begin position="1"/>
        <end position="19"/>
    </location>
</feature>
<sequence>MMKLRTALAALGVAALLTACDGGEAPAAELPQAATDQSAAFLAMTEEQAKTFLRRAPLFATSLGVSADYLGEKFSDRLGDFSVAAVAENKAANAEFLAALDKFDSSRLQGTAATTYDVLKTSLQMAAEFKPYVHGAYNPLGIFSPYPVTQISGPHISLPRALQTQHPLTSEADAEDYLTRLGQIQQALADTAAVVRADADQGVLPPGFALEGAINTIAQMTAPAPATHPLVESFDQRLQQVDSVTAERRRQLVARAATLVETGVYPGYAALRAALEELRPRATDDPGIWALPDGEKRYQLALESFGAAGKTAAEVHALGQREVERIQAEMDRILKAQGYAEGSVIERYIALSQEPRFIYPNTDAGRQELLAGLNAQMEQIAGLLPDILLTLPKAGVEVRRIAEYEQDGAPGGYYTGPSLDGSRPGIYWINLKDTADWPKFTLPTLTYHEASPGHHLQVAIAQEIDDLPMIRNMLWYSEYGEGWALYAEVLAQELGLYDEDPFGDLGRLQSELFRAARLVVDTGLHYKKWTRQQAIDYLHGATGETLAAVTREVERYAVWPGQACSYKLGQLKILELRARARQRLGERFDLRAFNDQLLIRGAVPLPVLEANIEQWIDSVKS</sequence>
<comment type="caution">
    <text evidence="2">The sequence shown here is derived from an EMBL/GenBank/DDBJ whole genome shotgun (WGS) entry which is preliminary data.</text>
</comment>
<reference evidence="2 3" key="1">
    <citation type="submission" date="2019-06" db="EMBL/GenBank/DDBJ databases">
        <title>Whole genome sequence for Cellvibrionaceae sp. R142.</title>
        <authorList>
            <person name="Wang G."/>
        </authorList>
    </citation>
    <scope>NUCLEOTIDE SEQUENCE [LARGE SCALE GENOMIC DNA]</scope>
    <source>
        <strain evidence="2 3">R142</strain>
    </source>
</reference>
<feature type="chain" id="PRO_5022051960" evidence="1">
    <location>
        <begin position="20"/>
        <end position="621"/>
    </location>
</feature>